<dbReference type="InterPro" id="IPR002587">
    <property type="entry name" value="Myo-inos-1-P_Synthase"/>
</dbReference>
<evidence type="ECO:0000313" key="4">
    <source>
        <dbReference type="Proteomes" id="UP000000752"/>
    </source>
</evidence>
<protein>
    <recommendedName>
        <fullName evidence="2">Myo-inositol-1-phosphate synthase GAPDH-like domain-containing protein</fullName>
    </recommendedName>
</protein>
<keyword evidence="4" id="KW-1185">Reference proteome</keyword>
<evidence type="ECO:0000259" key="2">
    <source>
        <dbReference type="Pfam" id="PF01658"/>
    </source>
</evidence>
<dbReference type="GO" id="GO:0006021">
    <property type="term" value="P:inositol biosynthetic process"/>
    <property type="evidence" value="ECO:0007669"/>
    <property type="project" value="InterPro"/>
</dbReference>
<dbReference type="EnsemblBacteria" id="BAA30717">
    <property type="protein sequence ID" value="BAA30717"/>
    <property type="gene ID" value="BAA30717"/>
</dbReference>
<dbReference type="STRING" id="70601.gene:9378595"/>
<comment type="similarity">
    <text evidence="1">Belongs to the myo-inositol 1-phosphate synthase family.</text>
</comment>
<dbReference type="eggNOG" id="arCOG04213">
    <property type="taxonomic scope" value="Archaea"/>
</dbReference>
<dbReference type="GO" id="GO:0004512">
    <property type="term" value="F:inositol-3-phosphate synthase activity"/>
    <property type="evidence" value="ECO:0007669"/>
    <property type="project" value="InterPro"/>
</dbReference>
<dbReference type="PIR" id="E71039">
    <property type="entry name" value="E71039"/>
</dbReference>
<organism evidence="3 4">
    <name type="scientific">Pyrococcus horikoshii (strain ATCC 700860 / DSM 12428 / JCM 9974 / NBRC 100139 / OT-3)</name>
    <dbReference type="NCBI Taxonomy" id="70601"/>
    <lineage>
        <taxon>Archaea</taxon>
        <taxon>Methanobacteriati</taxon>
        <taxon>Methanobacteriota</taxon>
        <taxon>Thermococci</taxon>
        <taxon>Thermococcales</taxon>
        <taxon>Thermococcaceae</taxon>
        <taxon>Pyrococcus</taxon>
    </lineage>
</organism>
<dbReference type="PANTHER" id="PTHR43125:SF1">
    <property type="entry name" value="INOSITOL-3-PHOSPHATE SYNTHASE"/>
    <property type="match status" value="1"/>
</dbReference>
<dbReference type="KEGG" id="pho:PH1605"/>
<dbReference type="Proteomes" id="UP000000752">
    <property type="component" value="Chromosome"/>
</dbReference>
<feature type="domain" description="Myo-inositol-1-phosphate synthase GAPDH-like" evidence="2">
    <location>
        <begin position="255"/>
        <end position="360"/>
    </location>
</feature>
<evidence type="ECO:0000256" key="1">
    <source>
        <dbReference type="ARBA" id="ARBA00010813"/>
    </source>
</evidence>
<dbReference type="GO" id="GO:0008654">
    <property type="term" value="P:phospholipid biosynthetic process"/>
    <property type="evidence" value="ECO:0007669"/>
    <property type="project" value="InterPro"/>
</dbReference>
<dbReference type="AlphaFoldDB" id="O59244"/>
<dbReference type="Pfam" id="PF01658">
    <property type="entry name" value="Inos-1-P_synth"/>
    <property type="match status" value="1"/>
</dbReference>
<dbReference type="InterPro" id="IPR013021">
    <property type="entry name" value="Myo-inos-1-P_Synthase_GAPDH"/>
</dbReference>
<dbReference type="Gene3D" id="3.30.360.10">
    <property type="entry name" value="Dihydrodipicolinate Reductase, domain 2"/>
    <property type="match status" value="1"/>
</dbReference>
<name>O59244_PYRHO</name>
<reference evidence="3 4" key="1">
    <citation type="journal article" date="1998" name="DNA Res.">
        <title>Complete sequence and gene organization of the genome of a hyper-thermophilic archaebacterium, Pyrococcus horikoshii OT3.</title>
        <authorList>
            <person name="Kawarabayasi Y."/>
            <person name="Sawada M."/>
            <person name="Horikawa H."/>
            <person name="Haikawa Y."/>
            <person name="Hino Y."/>
            <person name="Yamamoto S."/>
            <person name="Sekine M."/>
            <person name="Baba S."/>
            <person name="Kosugi H."/>
            <person name="Hosoyama A."/>
            <person name="Nagai Y."/>
            <person name="Sakai M."/>
            <person name="Ogura K."/>
            <person name="Otuka R."/>
            <person name="Nakazawa H."/>
            <person name="Takamiya M."/>
            <person name="Ohfuku Y."/>
            <person name="Funahashi T."/>
            <person name="Tanaka T."/>
            <person name="Kudoh Y."/>
            <person name="Yamazaki J."/>
            <person name="Kushida N."/>
            <person name="Oguchi A."/>
            <person name="Aoki K."/>
            <person name="Nakamura Y."/>
            <person name="Robb T.F."/>
            <person name="Horikoshi K."/>
            <person name="Masuchi Y."/>
            <person name="Shizuya H."/>
            <person name="Kikuchi H."/>
        </authorList>
    </citation>
    <scope>NUCLEOTIDE SEQUENCE [LARGE SCALE GENOMIC DNA]</scope>
    <source>
        <strain evidence="4">ATCC 700860 / DSM 12428 / JCM 9974 / NBRC 100139 / OT-3</strain>
    </source>
</reference>
<sequence length="425" mass="47374">MSNILRKTYNHFSLINKSAYFVSCTQACQDLEGFLSPREVEKMVRVGIIGQGYVASIFAIGLERIKLGELNYYGVPLANELPIKIEDIQIVTSYDVDKSKIGLPLSEVVKRYWEGHIPESLQEIYVKKGIHLRSLRNLPIEASGLEDEMPLKEAVEQLVSEWKDAKVEVILNVPTTESFVPFEKLENLEKAIKEDNRDRLTATQVYAYAAAQYAKEVGGAAFVNAIPTSIANDPAFVELAKESNLVIFGDDGATGATPLTADILGHLAQRNRHVLDIAQFNIGGNNDFLALTDKDRNKSKESTKSSIVEDILGYDAPHYIKPTGYLEPLGDKKFIAMHIEYISFNGARDELVVTGRINDSPALAGLLVDLARLGKIAIDRKEFGTVYPVNAFYMKNPGPKDARNIPRIIAYEKLREWVGLPPRYL</sequence>
<dbReference type="Pfam" id="PF07994">
    <property type="entry name" value="NAD_binding_5"/>
    <property type="match status" value="1"/>
</dbReference>
<proteinExistence type="inferred from homology"/>
<evidence type="ECO:0000313" key="3">
    <source>
        <dbReference type="EMBL" id="BAA30717.1"/>
    </source>
</evidence>
<dbReference type="PIRSF" id="PIRSF015578">
    <property type="entry name" value="Myoinos-ppht_syn"/>
    <property type="match status" value="1"/>
</dbReference>
<dbReference type="SUPFAM" id="SSF55347">
    <property type="entry name" value="Glyceraldehyde-3-phosphate dehydrogenase-like, C-terminal domain"/>
    <property type="match status" value="1"/>
</dbReference>
<dbReference type="PANTHER" id="PTHR43125">
    <property type="entry name" value="INOSITOL-3-PHOSPHATE SYNTHASE"/>
    <property type="match status" value="1"/>
</dbReference>
<dbReference type="InterPro" id="IPR036291">
    <property type="entry name" value="NAD(P)-bd_dom_sf"/>
</dbReference>
<dbReference type="Gene3D" id="3.40.50.720">
    <property type="entry name" value="NAD(P)-binding Rossmann-like Domain"/>
    <property type="match status" value="1"/>
</dbReference>
<gene>
    <name evidence="3" type="ordered locus">PH1605</name>
</gene>
<dbReference type="SUPFAM" id="SSF51735">
    <property type="entry name" value="NAD(P)-binding Rossmann-fold domains"/>
    <property type="match status" value="1"/>
</dbReference>
<dbReference type="EMBL" id="BA000001">
    <property type="protein sequence ID" value="BAA30717.1"/>
    <property type="molecule type" value="Genomic_DNA"/>
</dbReference>
<accession>O59244</accession>
<dbReference type="InterPro" id="IPR052199">
    <property type="entry name" value="MIPS"/>
</dbReference>